<organism evidence="2 3">
    <name type="scientific">Salix udensis</name>
    <dbReference type="NCBI Taxonomy" id="889485"/>
    <lineage>
        <taxon>Eukaryota</taxon>
        <taxon>Viridiplantae</taxon>
        <taxon>Streptophyta</taxon>
        <taxon>Embryophyta</taxon>
        <taxon>Tracheophyta</taxon>
        <taxon>Spermatophyta</taxon>
        <taxon>Magnoliopsida</taxon>
        <taxon>eudicotyledons</taxon>
        <taxon>Gunneridae</taxon>
        <taxon>Pentapetalae</taxon>
        <taxon>rosids</taxon>
        <taxon>fabids</taxon>
        <taxon>Malpighiales</taxon>
        <taxon>Salicaceae</taxon>
        <taxon>Saliceae</taxon>
        <taxon>Salix</taxon>
    </lineage>
</organism>
<dbReference type="PANTHER" id="PTHR34805:SF1">
    <property type="entry name" value="PROTEIN MODIFIER OF SNC1 1"/>
    <property type="match status" value="1"/>
</dbReference>
<dbReference type="EMBL" id="JAPFFJ010000010">
    <property type="protein sequence ID" value="KAJ6418188.1"/>
    <property type="molecule type" value="Genomic_DNA"/>
</dbReference>
<feature type="compositionally biased region" description="Low complexity" evidence="1">
    <location>
        <begin position="39"/>
        <end position="50"/>
    </location>
</feature>
<dbReference type="PANTHER" id="PTHR34805">
    <property type="entry name" value="PROTEIN MODIFIER OF SNC1 1"/>
    <property type="match status" value="1"/>
</dbReference>
<feature type="compositionally biased region" description="Polar residues" evidence="1">
    <location>
        <begin position="1"/>
        <end position="18"/>
    </location>
</feature>
<sequence length="167" mass="18195">MQGVTSSKNDGFSLTSGDFPTLGSEKESSGKNIESQDCGSYSHPGSSSGGVAPVMESTGNSAGNASIKTNAKIEPANSYRRENPMYGEDGLRPNMEKWHPDPHLFHLLLLPTPSKVLHQDLDQEDHIQRMEICSDPICTMPIFAQACHLGMAFILDQSLMRTTMVLL</sequence>
<evidence type="ECO:0000313" key="2">
    <source>
        <dbReference type="EMBL" id="KAJ6418188.1"/>
    </source>
</evidence>
<dbReference type="AlphaFoldDB" id="A0AAD6K7R0"/>
<feature type="compositionally biased region" description="Polar residues" evidence="1">
    <location>
        <begin position="57"/>
        <end position="69"/>
    </location>
</feature>
<reference evidence="2 3" key="1">
    <citation type="journal article" date="2023" name="Int. J. Mol. Sci.">
        <title>De Novo Assembly and Annotation of 11 Diverse Shrub Willow (Salix) Genomes Reveals Novel Gene Organization in Sex-Linked Regions.</title>
        <authorList>
            <person name="Hyden B."/>
            <person name="Feng K."/>
            <person name="Yates T.B."/>
            <person name="Jawdy S."/>
            <person name="Cereghino C."/>
            <person name="Smart L.B."/>
            <person name="Muchero W."/>
        </authorList>
    </citation>
    <scope>NUCLEOTIDE SEQUENCE [LARGE SCALE GENOMIC DNA]</scope>
    <source>
        <tissue evidence="2">Shoot tip</tissue>
    </source>
</reference>
<evidence type="ECO:0000256" key="1">
    <source>
        <dbReference type="SAM" id="MobiDB-lite"/>
    </source>
</evidence>
<feature type="region of interest" description="Disordered" evidence="1">
    <location>
        <begin position="1"/>
        <end position="88"/>
    </location>
</feature>
<keyword evidence="3" id="KW-1185">Reference proteome</keyword>
<protein>
    <submittedName>
        <fullName evidence="2">Uncharacterized protein</fullName>
    </submittedName>
</protein>
<name>A0AAD6K7R0_9ROSI</name>
<accession>A0AAD6K7R0</accession>
<dbReference type="InterPro" id="IPR038808">
    <property type="entry name" value="MOS1-like"/>
</dbReference>
<dbReference type="Proteomes" id="UP001162972">
    <property type="component" value="Chromosome 12"/>
</dbReference>
<proteinExistence type="predicted"/>
<feature type="compositionally biased region" description="Basic and acidic residues" evidence="1">
    <location>
        <begin position="79"/>
        <end position="88"/>
    </location>
</feature>
<dbReference type="GO" id="GO:0040029">
    <property type="term" value="P:epigenetic regulation of gene expression"/>
    <property type="evidence" value="ECO:0007669"/>
    <property type="project" value="TreeGrafter"/>
</dbReference>
<evidence type="ECO:0000313" key="3">
    <source>
        <dbReference type="Proteomes" id="UP001162972"/>
    </source>
</evidence>
<gene>
    <name evidence="2" type="ORF">OIU84_001556</name>
</gene>
<comment type="caution">
    <text evidence="2">The sequence shown here is derived from an EMBL/GenBank/DDBJ whole genome shotgun (WGS) entry which is preliminary data.</text>
</comment>